<dbReference type="AlphaFoldDB" id="A0A7C3GLR0"/>
<evidence type="ECO:0000256" key="1">
    <source>
        <dbReference type="ARBA" id="ARBA00022603"/>
    </source>
</evidence>
<reference evidence="5" key="1">
    <citation type="journal article" date="2020" name="mSystems">
        <title>Genome- and Community-Level Interaction Insights into Carbon Utilization and Element Cycling Functions of Hydrothermarchaeota in Hydrothermal Sediment.</title>
        <authorList>
            <person name="Zhou Z."/>
            <person name="Liu Y."/>
            <person name="Xu W."/>
            <person name="Pan J."/>
            <person name="Luo Z.H."/>
            <person name="Li M."/>
        </authorList>
    </citation>
    <scope>NUCLEOTIDE SEQUENCE [LARGE SCALE GENOMIC DNA]</scope>
    <source>
        <strain evidence="5">HyVt-483</strain>
    </source>
</reference>
<dbReference type="PANTHER" id="PTHR13610:SF9">
    <property type="entry name" value="FI06469P"/>
    <property type="match status" value="1"/>
</dbReference>
<name>A0A7C3GLR0_9BACT</name>
<evidence type="ECO:0000256" key="3">
    <source>
        <dbReference type="ARBA" id="ARBA00022691"/>
    </source>
</evidence>
<organism evidence="5">
    <name type="scientific">Thermosulfurimonas dismutans</name>
    <dbReference type="NCBI Taxonomy" id="999894"/>
    <lineage>
        <taxon>Bacteria</taxon>
        <taxon>Pseudomonadati</taxon>
        <taxon>Thermodesulfobacteriota</taxon>
        <taxon>Thermodesulfobacteria</taxon>
        <taxon>Thermodesulfobacteriales</taxon>
        <taxon>Thermodesulfobacteriaceae</taxon>
        <taxon>Thermosulfurimonas</taxon>
    </lineage>
</organism>
<dbReference type="CDD" id="cd02440">
    <property type="entry name" value="AdoMet_MTases"/>
    <property type="match status" value="1"/>
</dbReference>
<proteinExistence type="predicted"/>
<dbReference type="InterPro" id="IPR026170">
    <property type="entry name" value="FAM173A/B"/>
</dbReference>
<evidence type="ECO:0000313" key="5">
    <source>
        <dbReference type="EMBL" id="HFC98721.1"/>
    </source>
</evidence>
<dbReference type="Gene3D" id="3.40.50.150">
    <property type="entry name" value="Vaccinia Virus protein VP39"/>
    <property type="match status" value="1"/>
</dbReference>
<keyword evidence="3" id="KW-0949">S-adenosyl-L-methionine</keyword>
<dbReference type="Pfam" id="PF13649">
    <property type="entry name" value="Methyltransf_25"/>
    <property type="match status" value="1"/>
</dbReference>
<comment type="caution">
    <text evidence="5">The sequence shown here is derived from an EMBL/GenBank/DDBJ whole genome shotgun (WGS) entry which is preliminary data.</text>
</comment>
<dbReference type="InterPro" id="IPR041698">
    <property type="entry name" value="Methyltransf_25"/>
</dbReference>
<protein>
    <submittedName>
        <fullName evidence="5">Class I SAM-dependent methyltransferase</fullName>
    </submittedName>
</protein>
<evidence type="ECO:0000259" key="4">
    <source>
        <dbReference type="Pfam" id="PF13649"/>
    </source>
</evidence>
<dbReference type="EMBL" id="DRMH01000135">
    <property type="protein sequence ID" value="HFC98721.1"/>
    <property type="molecule type" value="Genomic_DNA"/>
</dbReference>
<keyword evidence="1 5" id="KW-0489">Methyltransferase</keyword>
<gene>
    <name evidence="5" type="ORF">ENJ40_09765</name>
</gene>
<dbReference type="GO" id="GO:0032259">
    <property type="term" value="P:methylation"/>
    <property type="evidence" value="ECO:0007669"/>
    <property type="project" value="UniProtKB-KW"/>
</dbReference>
<feature type="domain" description="Methyltransferase" evidence="4">
    <location>
        <begin position="61"/>
        <end position="147"/>
    </location>
</feature>
<dbReference type="GO" id="GO:0016279">
    <property type="term" value="F:protein-lysine N-methyltransferase activity"/>
    <property type="evidence" value="ECO:0007669"/>
    <property type="project" value="InterPro"/>
</dbReference>
<dbReference type="SUPFAM" id="SSF53335">
    <property type="entry name" value="S-adenosyl-L-methionine-dependent methyltransferases"/>
    <property type="match status" value="1"/>
</dbReference>
<dbReference type="InterPro" id="IPR029063">
    <property type="entry name" value="SAM-dependent_MTases_sf"/>
</dbReference>
<accession>A0A7C3GLR0</accession>
<sequence length="178" mass="20364">MDKVLWIFLGIAGPLILFKLVYALSTALVLPRTRGAMFVGTSRRKIRAILEELSLSPSARVVDLGCGDGRFLRAVWRRYRVRAVGYEINPFAWVLARSLNALFRVPAEVRFGDFMQADLSGYDLIFCYLFPDVLPRLEEKIRREARPGTFIVSANFPLPGLKPQKVLHLDDPVYFYRL</sequence>
<keyword evidence="2" id="KW-0808">Transferase</keyword>
<dbReference type="PANTHER" id="PTHR13610">
    <property type="entry name" value="METHYLTRANSFERASE DOMAIN-CONTAINING PROTEIN"/>
    <property type="match status" value="1"/>
</dbReference>
<evidence type="ECO:0000256" key="2">
    <source>
        <dbReference type="ARBA" id="ARBA00022679"/>
    </source>
</evidence>
<dbReference type="Proteomes" id="UP000886043">
    <property type="component" value="Unassembled WGS sequence"/>
</dbReference>